<name>A0ABN7LNU9_9BURK</name>
<dbReference type="RefSeq" id="WP_200658720.1">
    <property type="nucleotide sequence ID" value="NZ_CAJNBH010000009.1"/>
</dbReference>
<organism evidence="1 2">
    <name type="scientific">Paraburkholderia nemoris</name>
    <dbReference type="NCBI Taxonomy" id="2793076"/>
    <lineage>
        <taxon>Bacteria</taxon>
        <taxon>Pseudomonadati</taxon>
        <taxon>Pseudomonadota</taxon>
        <taxon>Betaproteobacteria</taxon>
        <taxon>Burkholderiales</taxon>
        <taxon>Burkholderiaceae</taxon>
        <taxon>Paraburkholderia</taxon>
    </lineage>
</organism>
<accession>A0ABN7LNU9</accession>
<reference evidence="1 2" key="1">
    <citation type="submission" date="2021-02" db="EMBL/GenBank/DDBJ databases">
        <authorList>
            <person name="Vanwijnsberghe S."/>
        </authorList>
    </citation>
    <scope>NUCLEOTIDE SEQUENCE [LARGE SCALE GENOMIC DNA]</scope>
    <source>
        <strain evidence="1 2">R-69776</strain>
    </source>
</reference>
<dbReference type="EMBL" id="CAJNBH010000009">
    <property type="protein sequence ID" value="CAE6761155.1"/>
    <property type="molecule type" value="Genomic_DNA"/>
</dbReference>
<proteinExistence type="predicted"/>
<keyword evidence="2" id="KW-1185">Reference proteome</keyword>
<dbReference type="Proteomes" id="UP000673821">
    <property type="component" value="Unassembled WGS sequence"/>
</dbReference>
<protein>
    <submittedName>
        <fullName evidence="1">Uncharacterized protein</fullName>
    </submittedName>
</protein>
<evidence type="ECO:0000313" key="1">
    <source>
        <dbReference type="EMBL" id="CAE6761155.1"/>
    </source>
</evidence>
<evidence type="ECO:0000313" key="2">
    <source>
        <dbReference type="Proteomes" id="UP000673821"/>
    </source>
</evidence>
<sequence>MEDKNSLYTCIYTKTKFSVSDGEHILQNFLGARWVSETISSNEAQGKFGETIDVALEQGLREIRNTLGTKGGRGGEGPSLKNIVGDSGTVYTLAPGGAPSISEPVLKTRSLPDGRHEINAVLGDMKQIGWAVAKMRQAFPGIKFDIDEIRQHAVEMKTYVNDSMRLQSGLGGDDFFRGALKAAFNLLGVKNAEAALLPICDGVRNFVLNGDGECRSFIRWLTSADEIALPKIGDFDHFVGVYSRNGSIDGYIQFFGEIGFLIRLADGYAGPDFSFGYLVDPLREADPAETREPNYSIENIPLFESGSVLPTEQVWPIYSARFSRILERHYGMADQRNLSRIVDEVLLPHDGEIVTKEMIGELSQKVAEYIVHRLFTPPRPNK</sequence>
<comment type="caution">
    <text evidence="1">The sequence shown here is derived from an EMBL/GenBank/DDBJ whole genome shotgun (WGS) entry which is preliminary data.</text>
</comment>
<gene>
    <name evidence="1" type="ORF">R69776_03379</name>
</gene>